<keyword evidence="2" id="KW-1185">Reference proteome</keyword>
<protein>
    <submittedName>
        <fullName evidence="1">Uncharacterized protein</fullName>
    </submittedName>
</protein>
<evidence type="ECO:0000313" key="2">
    <source>
        <dbReference type="Proteomes" id="UP000607653"/>
    </source>
</evidence>
<dbReference type="EMBL" id="DUZY01000001">
    <property type="protein sequence ID" value="DAD19452.1"/>
    <property type="molecule type" value="Genomic_DNA"/>
</dbReference>
<sequence length="82" mass="9570">MREREIDKSPNFKLESFNFPHLLSAFSGYLSCYQSGEEKHKGWYFGICIFMKVAWNFLKGSHFFQAPAESIDSHQLSTELDN</sequence>
<evidence type="ECO:0000313" key="1">
    <source>
        <dbReference type="EMBL" id="DAD19452.1"/>
    </source>
</evidence>
<dbReference type="AlphaFoldDB" id="A0A822XHL8"/>
<comment type="caution">
    <text evidence="1">The sequence shown here is derived from an EMBL/GenBank/DDBJ whole genome shotgun (WGS) entry which is preliminary data.</text>
</comment>
<dbReference type="Proteomes" id="UP000607653">
    <property type="component" value="Unassembled WGS sequence"/>
</dbReference>
<reference evidence="1 2" key="1">
    <citation type="journal article" date="2020" name="Mol. Biol. Evol.">
        <title>Distinct Expression and Methylation Patterns for Genes with Different Fates following a Single Whole-Genome Duplication in Flowering Plants.</title>
        <authorList>
            <person name="Shi T."/>
            <person name="Rahmani R.S."/>
            <person name="Gugger P.F."/>
            <person name="Wang M."/>
            <person name="Li H."/>
            <person name="Zhang Y."/>
            <person name="Li Z."/>
            <person name="Wang Q."/>
            <person name="Van de Peer Y."/>
            <person name="Marchal K."/>
            <person name="Chen J."/>
        </authorList>
    </citation>
    <scope>NUCLEOTIDE SEQUENCE [LARGE SCALE GENOMIC DNA]</scope>
    <source>
        <tissue evidence="1">Leaf</tissue>
    </source>
</reference>
<accession>A0A822XHL8</accession>
<proteinExistence type="predicted"/>
<gene>
    <name evidence="1" type="ORF">HUJ06_020915</name>
</gene>
<name>A0A822XHL8_NELNU</name>
<organism evidence="1 2">
    <name type="scientific">Nelumbo nucifera</name>
    <name type="common">Sacred lotus</name>
    <dbReference type="NCBI Taxonomy" id="4432"/>
    <lineage>
        <taxon>Eukaryota</taxon>
        <taxon>Viridiplantae</taxon>
        <taxon>Streptophyta</taxon>
        <taxon>Embryophyta</taxon>
        <taxon>Tracheophyta</taxon>
        <taxon>Spermatophyta</taxon>
        <taxon>Magnoliopsida</taxon>
        <taxon>Proteales</taxon>
        <taxon>Nelumbonaceae</taxon>
        <taxon>Nelumbo</taxon>
    </lineage>
</organism>